<dbReference type="Gene3D" id="3.30.70.1230">
    <property type="entry name" value="Nucleotide cyclase"/>
    <property type="match status" value="1"/>
</dbReference>
<feature type="compositionally biased region" description="Low complexity" evidence="1">
    <location>
        <begin position="193"/>
        <end position="221"/>
    </location>
</feature>
<sequence length="303" mass="31692">MREPVNRTILLLDIEQFSRRDDVVQAVLRRTLNTVTDQLSEAAGVEATQQYREDRGDGLIVLISGDVAKTAVLRSLVTVTPELLRDHNRLASASAQMRLRMVLAVGEVAHDPQAGTTGGLVGHDLNQAFRLLDSDALRTALAEQADPDCVLAVSDAVYQGVIRHGHHGVRPELFRRTDVKVKDGVLSAWLHQAGPPSAPGTAAGELPPSAGRPGPASADSPVPGNPAQPRPHQPQPQEQRGGAVFHFNGAPVVHGSLVGGDQHGVSGGQVTGNVALGGTVTGPAPATPADDARPGQSEHGSRS</sequence>
<feature type="compositionally biased region" description="Gly residues" evidence="1">
    <location>
        <begin position="257"/>
        <end position="270"/>
    </location>
</feature>
<reference evidence="2 3" key="1">
    <citation type="submission" date="2024-06" db="EMBL/GenBank/DDBJ databases">
        <title>The Natural Products Discovery Center: Release of the First 8490 Sequenced Strains for Exploring Actinobacteria Biosynthetic Diversity.</title>
        <authorList>
            <person name="Kalkreuter E."/>
            <person name="Kautsar S.A."/>
            <person name="Yang D."/>
            <person name="Bader C.D."/>
            <person name="Teijaro C.N."/>
            <person name="Fluegel L."/>
            <person name="Davis C.M."/>
            <person name="Simpson J.R."/>
            <person name="Lauterbach L."/>
            <person name="Steele A.D."/>
            <person name="Gui C."/>
            <person name="Meng S."/>
            <person name="Li G."/>
            <person name="Viehrig K."/>
            <person name="Ye F."/>
            <person name="Su P."/>
            <person name="Kiefer A.F."/>
            <person name="Nichols A."/>
            <person name="Cepeda A.J."/>
            <person name="Yan W."/>
            <person name="Fan B."/>
            <person name="Jiang Y."/>
            <person name="Adhikari A."/>
            <person name="Zheng C.-J."/>
            <person name="Schuster L."/>
            <person name="Cowan T.M."/>
            <person name="Smanski M.J."/>
            <person name="Chevrette M.G."/>
            <person name="De Carvalho L.P.S."/>
            <person name="Shen B."/>
        </authorList>
    </citation>
    <scope>NUCLEOTIDE SEQUENCE [LARGE SCALE GENOMIC DNA]</scope>
    <source>
        <strain evidence="2 3">NPDC052347</strain>
    </source>
</reference>
<feature type="compositionally biased region" description="Pro residues" evidence="1">
    <location>
        <begin position="223"/>
        <end position="234"/>
    </location>
</feature>
<protein>
    <recommendedName>
        <fullName evidence="4">Aromatic ring-opening dioxygenase LigA</fullName>
    </recommendedName>
</protein>
<accession>A0ABV3JRJ0</accession>
<dbReference type="RefSeq" id="WP_241560956.1">
    <property type="nucleotide sequence ID" value="NZ_JBFAUK010000002.1"/>
</dbReference>
<evidence type="ECO:0000313" key="2">
    <source>
        <dbReference type="EMBL" id="MEV5505501.1"/>
    </source>
</evidence>
<gene>
    <name evidence="2" type="ORF">AB0L16_03365</name>
</gene>
<feature type="compositionally biased region" description="Low complexity" evidence="1">
    <location>
        <begin position="277"/>
        <end position="289"/>
    </location>
</feature>
<feature type="region of interest" description="Disordered" evidence="1">
    <location>
        <begin position="190"/>
        <end position="242"/>
    </location>
</feature>
<comment type="caution">
    <text evidence="2">The sequence shown here is derived from an EMBL/GenBank/DDBJ whole genome shotgun (WGS) entry which is preliminary data.</text>
</comment>
<dbReference type="EMBL" id="JBFAUK010000002">
    <property type="protein sequence ID" value="MEV5505501.1"/>
    <property type="molecule type" value="Genomic_DNA"/>
</dbReference>
<name>A0ABV3JRJ0_STRON</name>
<proteinExistence type="predicted"/>
<dbReference type="Proteomes" id="UP001552594">
    <property type="component" value="Unassembled WGS sequence"/>
</dbReference>
<organism evidence="2 3">
    <name type="scientific">Streptomyces orinoci</name>
    <name type="common">Streptoverticillium orinoci</name>
    <dbReference type="NCBI Taxonomy" id="67339"/>
    <lineage>
        <taxon>Bacteria</taxon>
        <taxon>Bacillati</taxon>
        <taxon>Actinomycetota</taxon>
        <taxon>Actinomycetes</taxon>
        <taxon>Kitasatosporales</taxon>
        <taxon>Streptomycetaceae</taxon>
        <taxon>Streptomyces</taxon>
    </lineage>
</organism>
<evidence type="ECO:0000256" key="1">
    <source>
        <dbReference type="SAM" id="MobiDB-lite"/>
    </source>
</evidence>
<dbReference type="InterPro" id="IPR029787">
    <property type="entry name" value="Nucleotide_cyclase"/>
</dbReference>
<evidence type="ECO:0000313" key="3">
    <source>
        <dbReference type="Proteomes" id="UP001552594"/>
    </source>
</evidence>
<keyword evidence="3" id="KW-1185">Reference proteome</keyword>
<evidence type="ECO:0008006" key="4">
    <source>
        <dbReference type="Google" id="ProtNLM"/>
    </source>
</evidence>
<feature type="region of interest" description="Disordered" evidence="1">
    <location>
        <begin position="254"/>
        <end position="303"/>
    </location>
</feature>